<dbReference type="EMBL" id="CAJNOE010000053">
    <property type="protein sequence ID" value="CAF0821200.1"/>
    <property type="molecule type" value="Genomic_DNA"/>
</dbReference>
<evidence type="ECO:0000313" key="2">
    <source>
        <dbReference type="EMBL" id="CAF0821200.1"/>
    </source>
</evidence>
<gene>
    <name evidence="2" type="ORF">IZO911_LOCUS8008</name>
</gene>
<organism evidence="2 3">
    <name type="scientific">Adineta steineri</name>
    <dbReference type="NCBI Taxonomy" id="433720"/>
    <lineage>
        <taxon>Eukaryota</taxon>
        <taxon>Metazoa</taxon>
        <taxon>Spiralia</taxon>
        <taxon>Gnathifera</taxon>
        <taxon>Rotifera</taxon>
        <taxon>Eurotatoria</taxon>
        <taxon>Bdelloidea</taxon>
        <taxon>Adinetida</taxon>
        <taxon>Adinetidae</taxon>
        <taxon>Adineta</taxon>
    </lineage>
</organism>
<feature type="region of interest" description="Disordered" evidence="1">
    <location>
        <begin position="1"/>
        <end position="30"/>
    </location>
</feature>
<dbReference type="Proteomes" id="UP000663860">
    <property type="component" value="Unassembled WGS sequence"/>
</dbReference>
<sequence>MSNKKLIKSTSSSSTNSTTRPRKLLPPPLCLPAETITTHEQTYDEQKKPTNVCFSSSSSSSNECSHELIPYILPIKQRPQILETLINSSSRLLIPPLSETKIKKSQNSNRMKQCQAIKPSTAVDDEWIDLIRLIICKPLENEIKMLLDKYKMNYFDRVNAPNTTDATIRTCLCDIVSQSEAMSNKKLIKSTSSSSTNSTTRPRKLLPPPLCLPAETITTHEQTYDEQKKPTNVCFSCSSSSSNECSHELIPYILPIKQRPQILETLINSSSRLLIPPLSETKIKKSQNSNRMKQCQAIKPSTVVDDEWIELIRLIICKPLENEIKTLLDKYKMNYFDRVNAPNTTDATIRTCLCDIVSQVCILIYR</sequence>
<reference evidence="2" key="1">
    <citation type="submission" date="2021-02" db="EMBL/GenBank/DDBJ databases">
        <authorList>
            <person name="Nowell W R."/>
        </authorList>
    </citation>
    <scope>NUCLEOTIDE SEQUENCE</scope>
</reference>
<comment type="caution">
    <text evidence="2">The sequence shown here is derived from an EMBL/GenBank/DDBJ whole genome shotgun (WGS) entry which is preliminary data.</text>
</comment>
<protein>
    <submittedName>
        <fullName evidence="2">Uncharacterized protein</fullName>
    </submittedName>
</protein>
<name>A0A813U103_9BILA</name>
<evidence type="ECO:0000313" key="3">
    <source>
        <dbReference type="Proteomes" id="UP000663860"/>
    </source>
</evidence>
<feature type="compositionally biased region" description="Low complexity" evidence="1">
    <location>
        <begin position="190"/>
        <end position="200"/>
    </location>
</feature>
<feature type="region of interest" description="Disordered" evidence="1">
    <location>
        <begin position="186"/>
        <end position="205"/>
    </location>
</feature>
<dbReference type="AlphaFoldDB" id="A0A813U103"/>
<feature type="compositionally biased region" description="Low complexity" evidence="1">
    <location>
        <begin position="9"/>
        <end position="19"/>
    </location>
</feature>
<accession>A0A813U103</accession>
<evidence type="ECO:0000256" key="1">
    <source>
        <dbReference type="SAM" id="MobiDB-lite"/>
    </source>
</evidence>
<proteinExistence type="predicted"/>